<evidence type="ECO:0000313" key="3">
    <source>
        <dbReference type="Proteomes" id="UP000249273"/>
    </source>
</evidence>
<accession>A0A2U9QHI3</accession>
<dbReference type="RefSeq" id="YP_009480548.1">
    <property type="nucleotide sequence ID" value="NC_037656.1"/>
</dbReference>
<keyword evidence="1" id="KW-0812">Transmembrane</keyword>
<protein>
    <submittedName>
        <fullName evidence="2">Uncharacterized protein</fullName>
    </submittedName>
</protein>
<gene>
    <name evidence="2" type="primary">SOPV-ELK-010</name>
</gene>
<dbReference type="Proteomes" id="UP000249273">
    <property type="component" value="Segment"/>
</dbReference>
<dbReference type="OrthoDB" id="40118at10239"/>
<dbReference type="KEGG" id="vg:36841007"/>
<feature type="transmembrane region" description="Helical" evidence="1">
    <location>
        <begin position="43"/>
        <end position="66"/>
    </location>
</feature>
<reference evidence="2" key="1">
    <citation type="submission" date="2018-05" db="EMBL/GenBank/DDBJ databases">
        <title>Complete Genome Sequence of a Novel Sea Otter Poxvirus.</title>
        <authorList>
            <person name="Jacob J.M."/>
            <person name="Subramaniam K."/>
            <person name="Tu S.-L."/>
            <person name="Nielsen O."/>
            <person name="Tuomi P.A."/>
            <person name="Upton C."/>
            <person name="Waltzek T.B."/>
        </authorList>
    </citation>
    <scope>NUCLEOTIDE SEQUENCE [LARGE SCALE GENOMIC DNA]</scope>
    <source>
        <strain evidence="2">ELK</strain>
    </source>
</reference>
<organism evidence="2">
    <name type="scientific">Sea otter poxvirus</name>
    <dbReference type="NCBI Taxonomy" id="1416741"/>
    <lineage>
        <taxon>Viruses</taxon>
        <taxon>Varidnaviria</taxon>
        <taxon>Bamfordvirae</taxon>
        <taxon>Nucleocytoviricota</taxon>
        <taxon>Pokkesviricetes</taxon>
        <taxon>Chitovirales</taxon>
        <taxon>Poxviridae</taxon>
        <taxon>Chordopoxvirinae</taxon>
        <taxon>Mustelpoxvirus</taxon>
        <taxon>Mustelpoxvirus seaotterpox</taxon>
        <taxon>Sea otterpox virus</taxon>
    </lineage>
</organism>
<evidence type="ECO:0000256" key="1">
    <source>
        <dbReference type="SAM" id="Phobius"/>
    </source>
</evidence>
<keyword evidence="3" id="KW-1185">Reference proteome</keyword>
<keyword evidence="1" id="KW-0472">Membrane</keyword>
<feature type="transmembrane region" description="Helical" evidence="1">
    <location>
        <begin position="6"/>
        <end position="22"/>
    </location>
</feature>
<dbReference type="GeneID" id="36841007"/>
<evidence type="ECO:0000313" key="2">
    <source>
        <dbReference type="EMBL" id="AWU47055.1"/>
    </source>
</evidence>
<proteinExistence type="predicted"/>
<keyword evidence="1" id="KW-1133">Transmembrane helix</keyword>
<name>A0A2U9QHI3_9POXV</name>
<sequence length="108" mass="12242">MIHKTIIMTMVLFNCIVVICLNNKSSVVKPTVYSHIEKLKNGLLIMFIAVCIFVSIVACSACGAIHQMIYNIVCCCRIVSSRIYRRNKYSHLIQSNDMKNNDNTLTVI</sequence>
<dbReference type="EMBL" id="MH427217">
    <property type="protein sequence ID" value="AWU47055.1"/>
    <property type="molecule type" value="Genomic_DNA"/>
</dbReference>